<evidence type="ECO:0000313" key="2">
    <source>
        <dbReference type="EMBL" id="MFC3194800.1"/>
    </source>
</evidence>
<keyword evidence="3" id="KW-1185">Reference proteome</keyword>
<dbReference type="EMBL" id="JBHRTS010000005">
    <property type="protein sequence ID" value="MFC3194800.1"/>
    <property type="molecule type" value="Genomic_DNA"/>
</dbReference>
<reference evidence="3" key="1">
    <citation type="journal article" date="2019" name="Int. J. Syst. Evol. Microbiol.">
        <title>The Global Catalogue of Microorganisms (GCM) 10K type strain sequencing project: providing services to taxonomists for standard genome sequencing and annotation.</title>
        <authorList>
            <consortium name="The Broad Institute Genomics Platform"/>
            <consortium name="The Broad Institute Genome Sequencing Center for Infectious Disease"/>
            <person name="Wu L."/>
            <person name="Ma J."/>
        </authorList>
    </citation>
    <scope>NUCLEOTIDE SEQUENCE [LARGE SCALE GENOMIC DNA]</scope>
    <source>
        <strain evidence="3">KCTC 42953</strain>
    </source>
</reference>
<accession>A0ABV7JD51</accession>
<feature type="signal peptide" evidence="1">
    <location>
        <begin position="1"/>
        <end position="20"/>
    </location>
</feature>
<organism evidence="2 3">
    <name type="scientific">Marinicella sediminis</name>
    <dbReference type="NCBI Taxonomy" id="1792834"/>
    <lineage>
        <taxon>Bacteria</taxon>
        <taxon>Pseudomonadati</taxon>
        <taxon>Pseudomonadota</taxon>
        <taxon>Gammaproteobacteria</taxon>
        <taxon>Lysobacterales</taxon>
        <taxon>Marinicellaceae</taxon>
        <taxon>Marinicella</taxon>
    </lineage>
</organism>
<proteinExistence type="predicted"/>
<protein>
    <submittedName>
        <fullName evidence="2">DUF1329 domain-containing protein</fullName>
    </submittedName>
</protein>
<dbReference type="RefSeq" id="WP_077410845.1">
    <property type="nucleotide sequence ID" value="NZ_JBHRTS010000005.1"/>
</dbReference>
<dbReference type="Pfam" id="PF07044">
    <property type="entry name" value="DUF1329"/>
    <property type="match status" value="1"/>
</dbReference>
<feature type="chain" id="PRO_5046279861" evidence="1">
    <location>
        <begin position="21"/>
        <end position="431"/>
    </location>
</feature>
<comment type="caution">
    <text evidence="2">The sequence shown here is derived from an EMBL/GenBank/DDBJ whole genome shotgun (WGS) entry which is preliminary data.</text>
</comment>
<name>A0ABV7JD51_9GAMM</name>
<sequence>MKVKPMLLASLLLTGVTVNAKVSEAEAEQLGRTLTVMGAGPADEQAGIPAWQDVTHIASDEKPLFFINQHNMGAHQERLSAGLQALLKTYPQHFQIPVYPSHRTFSAPDWVYENTRRNATQAELNPDQTGLTNTLSGIPFPIPKSALEVYFNHLARWRGQYIRSFASDANVNAKGQWQLVSRETLIRFDHYLQKNNNRLFSALSKITAPATQSGGGGLVLEPLDQMAESRTAWLWDNGRRRVIRAPNVAYDQPVSSANGLRTADDTDMINGSPDRFDWQLLGQRILYIPYNNEKLADDDLHLDQLLTAGHLNPVYTRFEAHRVWVIRASLKDQWRHIYSQRDFYVDEDSWSVVMADQYNKQGQLFRVSLSFLRQEHQLPGTLPVVNTYHDLNQRSYHVMGLKNEAPKSTDYSAEPLPDQMFTTNGLKRFVK</sequence>
<dbReference type="Proteomes" id="UP001595533">
    <property type="component" value="Unassembled WGS sequence"/>
</dbReference>
<keyword evidence="1" id="KW-0732">Signal</keyword>
<evidence type="ECO:0000256" key="1">
    <source>
        <dbReference type="SAM" id="SignalP"/>
    </source>
</evidence>
<gene>
    <name evidence="2" type="ORF">ACFODZ_11170</name>
</gene>
<evidence type="ECO:0000313" key="3">
    <source>
        <dbReference type="Proteomes" id="UP001595533"/>
    </source>
</evidence>
<dbReference type="Gene3D" id="2.50.20.10">
    <property type="entry name" value="Lipoprotein localisation LolA/LolB/LppX"/>
    <property type="match status" value="1"/>
</dbReference>
<dbReference type="InterPro" id="IPR010752">
    <property type="entry name" value="DUF1329"/>
</dbReference>